<dbReference type="PIRSF" id="PIRSF029208">
    <property type="entry name" value="Phage_tail_GPU"/>
    <property type="match status" value="1"/>
</dbReference>
<dbReference type="EMBL" id="JBHLWK010000027">
    <property type="protein sequence ID" value="MFC0206418.1"/>
    <property type="molecule type" value="Genomic_DNA"/>
</dbReference>
<reference evidence="1 2" key="1">
    <citation type="submission" date="2024-09" db="EMBL/GenBank/DDBJ databases">
        <authorList>
            <person name="Sun Q."/>
            <person name="Mori K."/>
        </authorList>
    </citation>
    <scope>NUCLEOTIDE SEQUENCE [LARGE SCALE GENOMIC DNA]</scope>
    <source>
        <strain evidence="1 2">CCM 7706</strain>
    </source>
</reference>
<dbReference type="InterPro" id="IPR016912">
    <property type="entry name" value="Phage_P2_GpU"/>
</dbReference>
<name>A0ABV6D1E9_9SPHN</name>
<evidence type="ECO:0000313" key="2">
    <source>
        <dbReference type="Proteomes" id="UP001589798"/>
    </source>
</evidence>
<protein>
    <submittedName>
        <fullName evidence="1">Phage tail protein</fullName>
    </submittedName>
</protein>
<gene>
    <name evidence="1" type="ORF">ACFFJC_19305</name>
</gene>
<comment type="caution">
    <text evidence="1">The sequence shown here is derived from an EMBL/GenBank/DDBJ whole genome shotgun (WGS) entry which is preliminary data.</text>
</comment>
<proteinExistence type="predicted"/>
<dbReference type="Pfam" id="PF06995">
    <property type="entry name" value="Phage_P2_GpU"/>
    <property type="match status" value="1"/>
</dbReference>
<sequence length="137" mass="14843">MHLMALGMFLFELGTLPFEELQHKMDWRHARAPRIGARDATQFVGPGDETVTLSGAVYTELSDGVVSLEDLRTMANAGEAWPLVAGSGRVYGNFVITAIEERQVYLMADGTPRRIDFGIDLLGVDDPAAITSTATTA</sequence>
<dbReference type="RefSeq" id="WP_379489038.1">
    <property type="nucleotide sequence ID" value="NZ_JBHLWK010000027.1"/>
</dbReference>
<organism evidence="1 2">
    <name type="scientific">Novosphingobium soli</name>
    <dbReference type="NCBI Taxonomy" id="574956"/>
    <lineage>
        <taxon>Bacteria</taxon>
        <taxon>Pseudomonadati</taxon>
        <taxon>Pseudomonadota</taxon>
        <taxon>Alphaproteobacteria</taxon>
        <taxon>Sphingomonadales</taxon>
        <taxon>Sphingomonadaceae</taxon>
        <taxon>Novosphingobium</taxon>
    </lineage>
</organism>
<keyword evidence="2" id="KW-1185">Reference proteome</keyword>
<accession>A0ABV6D1E9</accession>
<evidence type="ECO:0000313" key="1">
    <source>
        <dbReference type="EMBL" id="MFC0206418.1"/>
    </source>
</evidence>
<dbReference type="InterPro" id="IPR009734">
    <property type="entry name" value="Myoviridae_GpU"/>
</dbReference>
<dbReference type="Proteomes" id="UP001589798">
    <property type="component" value="Unassembled WGS sequence"/>
</dbReference>